<feature type="domain" description="BACON" evidence="2">
    <location>
        <begin position="52"/>
        <end position="108"/>
    </location>
</feature>
<evidence type="ECO:0000259" key="1">
    <source>
        <dbReference type="Pfam" id="PF01823"/>
    </source>
</evidence>
<reference evidence="3 4" key="2">
    <citation type="journal article" date="2011" name="Stand. Genomic Sci.">
        <title>Complete genome sequence of Bacteroides helcogenes type strain (P 36-108).</title>
        <authorList>
            <person name="Pati A."/>
            <person name="Gronow S."/>
            <person name="Zeytun A."/>
            <person name="Lapidus A."/>
            <person name="Nolan M."/>
            <person name="Hammon N."/>
            <person name="Deshpande S."/>
            <person name="Cheng J.F."/>
            <person name="Tapia R."/>
            <person name="Han C."/>
            <person name="Goodwin L."/>
            <person name="Pitluck S."/>
            <person name="Liolios K."/>
            <person name="Pagani I."/>
            <person name="Ivanova N."/>
            <person name="Mavromatis K."/>
            <person name="Chen A."/>
            <person name="Palaniappan K."/>
            <person name="Land M."/>
            <person name="Hauser L."/>
            <person name="Chang Y.J."/>
            <person name="Jeffries C.D."/>
            <person name="Detter J.C."/>
            <person name="Brambilla E."/>
            <person name="Rohde M."/>
            <person name="Goker M."/>
            <person name="Woyke T."/>
            <person name="Bristow J."/>
            <person name="Eisen J.A."/>
            <person name="Markowitz V."/>
            <person name="Hugenholtz P."/>
            <person name="Kyrpides N.C."/>
            <person name="Klenk H.P."/>
            <person name="Lucas S."/>
        </authorList>
    </citation>
    <scope>NUCLEOTIDE SEQUENCE [LARGE SCALE GENOMIC DNA]</scope>
    <source>
        <strain evidence="4">ATCC 35417 / DSM 20613 / JCM 6297 / CCUG 15421 / P 36-108</strain>
    </source>
</reference>
<dbReference type="EMBL" id="CP002352">
    <property type="protein sequence ID" value="ADV43020.1"/>
    <property type="molecule type" value="Genomic_DNA"/>
</dbReference>
<evidence type="ECO:0000313" key="3">
    <source>
        <dbReference type="EMBL" id="ADV43020.1"/>
    </source>
</evidence>
<accession>E6SR76</accession>
<dbReference type="InterPro" id="IPR020864">
    <property type="entry name" value="MACPF"/>
</dbReference>
<name>E6SR76_BACT6</name>
<dbReference type="CDD" id="cd14948">
    <property type="entry name" value="BACON"/>
    <property type="match status" value="1"/>
</dbReference>
<organism evidence="3 4">
    <name type="scientific">Bacteroides helcogenes (strain ATCC 35417 / DSM 20613 / JCM 6297 / CCUG 15421 / P 36-108)</name>
    <dbReference type="NCBI Taxonomy" id="693979"/>
    <lineage>
        <taxon>Bacteria</taxon>
        <taxon>Pseudomonadati</taxon>
        <taxon>Bacteroidota</taxon>
        <taxon>Bacteroidia</taxon>
        <taxon>Bacteroidales</taxon>
        <taxon>Bacteroidaceae</taxon>
        <taxon>Bacteroides</taxon>
    </lineage>
</organism>
<gene>
    <name evidence="3" type="ordered locus">Bache_1009</name>
</gene>
<feature type="domain" description="MACPF" evidence="1">
    <location>
        <begin position="203"/>
        <end position="314"/>
    </location>
</feature>
<dbReference type="KEGG" id="bhl:Bache_1009"/>
<dbReference type="Pfam" id="PF01823">
    <property type="entry name" value="MACPF"/>
    <property type="match status" value="1"/>
</dbReference>
<dbReference type="AlphaFoldDB" id="E6SR76"/>
<dbReference type="InterPro" id="IPR013783">
    <property type="entry name" value="Ig-like_fold"/>
</dbReference>
<protein>
    <submittedName>
        <fullName evidence="3">Membrane attack complex component/perforin (MACPF) domain protein</fullName>
    </submittedName>
</protein>
<evidence type="ECO:0000313" key="4">
    <source>
        <dbReference type="Proteomes" id="UP000008630"/>
    </source>
</evidence>
<dbReference type="Pfam" id="PF13004">
    <property type="entry name" value="BACON"/>
    <property type="match status" value="1"/>
</dbReference>
<proteinExistence type="predicted"/>
<sequence length="420" mass="46929">MKIEYAVFTLIGVLSLIACNSENESHVTLETSPTMNLSAACHTDTLRFKADESWQAECDAEWITLSSTEGCGDGILPIYIQQNDDDVSREGVIVIRNSHSKVSVTINQSDNDNNGSPIINLAKDCGLGWGYDLNEDYADIAGIRGQIFDAAALKNDYGSEAIRIDAHASTNMCFEKAQSSTQLQSEIGGKVSGEVDIKVAKAKVSVEYNKQINEQKDRLYVWCRDARIVKLSYFGNDVSLTDRDVLKWCTTSSFRKSVKNDKVEDIVRKFGTHVVTSSYLGGKLDYYFTVSQDIKTEIEKVVTTINVKILFFKSSSTTVDEKTWTEIKKDFQGNFVVTGGGDTGTILNRQMKEYASKGEPLTDPTLFEKWYSCFESPQTANDTDLAMVDFTVIPLWNIVSRMDANKGEKLKDYIVKVYLK</sequence>
<evidence type="ECO:0000259" key="2">
    <source>
        <dbReference type="Pfam" id="PF13004"/>
    </source>
</evidence>
<keyword evidence="4" id="KW-1185">Reference proteome</keyword>
<dbReference type="OrthoDB" id="1050439at2"/>
<dbReference type="PROSITE" id="PS51257">
    <property type="entry name" value="PROKAR_LIPOPROTEIN"/>
    <property type="match status" value="1"/>
</dbReference>
<dbReference type="HOGENOM" id="CLU_653233_0_0_10"/>
<dbReference type="Proteomes" id="UP000008630">
    <property type="component" value="Chromosome"/>
</dbReference>
<dbReference type="Gene3D" id="2.60.40.10">
    <property type="entry name" value="Immunoglobulins"/>
    <property type="match status" value="1"/>
</dbReference>
<dbReference type="eggNOG" id="ENOG502ZMA6">
    <property type="taxonomic scope" value="Bacteria"/>
</dbReference>
<dbReference type="InterPro" id="IPR024361">
    <property type="entry name" value="BACON"/>
</dbReference>
<dbReference type="RefSeq" id="WP_013546633.1">
    <property type="nucleotide sequence ID" value="NC_014933.1"/>
</dbReference>
<dbReference type="STRING" id="693979.Bache_1009"/>
<reference key="1">
    <citation type="submission" date="2010-11" db="EMBL/GenBank/DDBJ databases">
        <title>The complete genome of Bacteroides helcogenes P 36-108.</title>
        <authorList>
            <consortium name="US DOE Joint Genome Institute (JGI-PGF)"/>
            <person name="Lucas S."/>
            <person name="Copeland A."/>
            <person name="Lapidus A."/>
            <person name="Bruce D."/>
            <person name="Goodwin L."/>
            <person name="Pitluck S."/>
            <person name="Kyrpides N."/>
            <person name="Mavromatis K."/>
            <person name="Ivanova N."/>
            <person name="Zeytun A."/>
            <person name="Brettin T."/>
            <person name="Detter J.C."/>
            <person name="Tapia R."/>
            <person name="Han C."/>
            <person name="Land M."/>
            <person name="Hauser L."/>
            <person name="Markowitz V."/>
            <person name="Cheng J.-F."/>
            <person name="Hugenholtz P."/>
            <person name="Woyke T."/>
            <person name="Wu D."/>
            <person name="Gronow S."/>
            <person name="Wellnitz S."/>
            <person name="Brambilla E."/>
            <person name="Klenk H.-P."/>
            <person name="Eisen J.A."/>
        </authorList>
    </citation>
    <scope>NUCLEOTIDE SEQUENCE</scope>
    <source>
        <strain>P 36-108</strain>
    </source>
</reference>